<gene>
    <name evidence="1" type="ORF">GCM10009107_54570</name>
</gene>
<dbReference type="Gene3D" id="3.80.10.10">
    <property type="entry name" value="Ribonuclease Inhibitor"/>
    <property type="match status" value="1"/>
</dbReference>
<organism evidence="1 2">
    <name type="scientific">Ideonella azotifigens</name>
    <dbReference type="NCBI Taxonomy" id="513160"/>
    <lineage>
        <taxon>Bacteria</taxon>
        <taxon>Pseudomonadati</taxon>
        <taxon>Pseudomonadota</taxon>
        <taxon>Betaproteobacteria</taxon>
        <taxon>Burkholderiales</taxon>
        <taxon>Sphaerotilaceae</taxon>
        <taxon>Ideonella</taxon>
    </lineage>
</organism>
<proteinExistence type="predicted"/>
<dbReference type="InterPro" id="IPR032675">
    <property type="entry name" value="LRR_dom_sf"/>
</dbReference>
<evidence type="ECO:0000313" key="1">
    <source>
        <dbReference type="EMBL" id="GAA0766426.1"/>
    </source>
</evidence>
<protein>
    <submittedName>
        <fullName evidence="1">Uncharacterized protein</fullName>
    </submittedName>
</protein>
<sequence length="461" mass="51208">MAVFLTDERRARSLAKGPGVIETQLRILRAHRQAAQPQSVQFGFATNEQRNAEQIAAVLNQLGHHVEAKPATGHLAPRSSRYLEHETWVVGGRSAPLITEEAALSEWVAAMQALGETHDCVFSHWRWPAPDLLARNDDYCLTVDPFDGHLDLTMFRWTAATEAALVEHAVDCVSPGRGVPSLKALAPHAHQIKKLRSPSDEISLADLPLLSELEEIWLPSAPPVHGDYRQLTKLKTFSCLDAETLSPQLLQNPGLQRLRLYRPRKLKSLNLLAACSQLQSLHLRGAPLANLAGIEAWRQLNTLSLVNCRSLSDISALRSSDRLEVLEVFKCPKLTMLQGVEGLRALRWVFMLDVAGPFDSFGALRHWPHLESAELLLPATTVDWAALAGHREAARIMLDTQPGFKLPDEAELRRIFAAQGRQVRSLQLYPKGDCPAVEVTFESPYWHLPQPPAGHNRTAVS</sequence>
<dbReference type="EMBL" id="BAAAEW010000042">
    <property type="protein sequence ID" value="GAA0766426.1"/>
    <property type="molecule type" value="Genomic_DNA"/>
</dbReference>
<dbReference type="RefSeq" id="WP_231010813.1">
    <property type="nucleotide sequence ID" value="NZ_BAAAEW010000042.1"/>
</dbReference>
<evidence type="ECO:0000313" key="2">
    <source>
        <dbReference type="Proteomes" id="UP001500279"/>
    </source>
</evidence>
<dbReference type="Proteomes" id="UP001500279">
    <property type="component" value="Unassembled WGS sequence"/>
</dbReference>
<accession>A0ABP3VS57</accession>
<comment type="caution">
    <text evidence="1">The sequence shown here is derived from an EMBL/GenBank/DDBJ whole genome shotgun (WGS) entry which is preliminary data.</text>
</comment>
<name>A0ABP3VS57_9BURK</name>
<dbReference type="SUPFAM" id="SSF52058">
    <property type="entry name" value="L domain-like"/>
    <property type="match status" value="1"/>
</dbReference>
<reference evidence="2" key="1">
    <citation type="journal article" date="2019" name="Int. J. Syst. Evol. Microbiol.">
        <title>The Global Catalogue of Microorganisms (GCM) 10K type strain sequencing project: providing services to taxonomists for standard genome sequencing and annotation.</title>
        <authorList>
            <consortium name="The Broad Institute Genomics Platform"/>
            <consortium name="The Broad Institute Genome Sequencing Center for Infectious Disease"/>
            <person name="Wu L."/>
            <person name="Ma J."/>
        </authorList>
    </citation>
    <scope>NUCLEOTIDE SEQUENCE [LARGE SCALE GENOMIC DNA]</scope>
    <source>
        <strain evidence="2">JCM 15503</strain>
    </source>
</reference>
<keyword evidence="2" id="KW-1185">Reference proteome</keyword>